<organism evidence="2 3">
    <name type="scientific">Mixta tenebrionis</name>
    <dbReference type="NCBI Taxonomy" id="2562439"/>
    <lineage>
        <taxon>Bacteria</taxon>
        <taxon>Pseudomonadati</taxon>
        <taxon>Pseudomonadota</taxon>
        <taxon>Gammaproteobacteria</taxon>
        <taxon>Enterobacterales</taxon>
        <taxon>Erwiniaceae</taxon>
        <taxon>Mixta</taxon>
    </lineage>
</organism>
<accession>A0A506V892</accession>
<feature type="transmembrane region" description="Helical" evidence="1">
    <location>
        <begin position="76"/>
        <end position="103"/>
    </location>
</feature>
<dbReference type="Proteomes" id="UP000319523">
    <property type="component" value="Unassembled WGS sequence"/>
</dbReference>
<sequence length="194" mass="22119">MKETEMIQPASAAGYGLPGKVRCLCVLVSLLLVASSLVELWIMQIDWFHDRAFQKIYQGYSEYYPELHLYPVGGKLIYSITLTLDYIGFIPYYVALILGAVIFNRFRMNIFWDKININLLKTISILIIFDACFPALKDTLQMLAFTLKGKPVFILSYGISAEETRSFIVGLSIYTFSMILSRAKIIDDENSLII</sequence>
<dbReference type="AlphaFoldDB" id="A0A506V892"/>
<reference evidence="2 3" key="1">
    <citation type="submission" date="2019-06" db="EMBL/GenBank/DDBJ databases">
        <authorList>
            <person name="Yang Y."/>
        </authorList>
    </citation>
    <scope>NUCLEOTIDE SEQUENCE [LARGE SCALE GENOMIC DNA]</scope>
    <source>
        <strain evidence="2 3">BIT-26</strain>
    </source>
</reference>
<feature type="transmembrane region" description="Helical" evidence="1">
    <location>
        <begin position="21"/>
        <end position="43"/>
    </location>
</feature>
<dbReference type="RefSeq" id="WP_141176252.1">
    <property type="nucleotide sequence ID" value="NZ_JBHUFX010000002.1"/>
</dbReference>
<evidence type="ECO:0000313" key="3">
    <source>
        <dbReference type="Proteomes" id="UP000319523"/>
    </source>
</evidence>
<comment type="caution">
    <text evidence="2">The sequence shown here is derived from an EMBL/GenBank/DDBJ whole genome shotgun (WGS) entry which is preliminary data.</text>
</comment>
<feature type="transmembrane region" description="Helical" evidence="1">
    <location>
        <begin position="115"/>
        <end position="136"/>
    </location>
</feature>
<keyword evidence="3" id="KW-1185">Reference proteome</keyword>
<keyword evidence="1" id="KW-0472">Membrane</keyword>
<keyword evidence="1" id="KW-0812">Transmembrane</keyword>
<gene>
    <name evidence="2" type="ORF">FKM52_11125</name>
</gene>
<evidence type="ECO:0000256" key="1">
    <source>
        <dbReference type="SAM" id="Phobius"/>
    </source>
</evidence>
<name>A0A506V892_9GAMM</name>
<proteinExistence type="predicted"/>
<keyword evidence="1" id="KW-1133">Transmembrane helix</keyword>
<dbReference type="OrthoDB" id="6493471at2"/>
<evidence type="ECO:0008006" key="4">
    <source>
        <dbReference type="Google" id="ProtNLM"/>
    </source>
</evidence>
<dbReference type="EMBL" id="VHQI01000006">
    <property type="protein sequence ID" value="TPW41907.1"/>
    <property type="molecule type" value="Genomic_DNA"/>
</dbReference>
<evidence type="ECO:0000313" key="2">
    <source>
        <dbReference type="EMBL" id="TPW41907.1"/>
    </source>
</evidence>
<protein>
    <recommendedName>
        <fullName evidence="4">DUF2975 domain-containing protein</fullName>
    </recommendedName>
</protein>